<organism evidence="2 3">
    <name type="scientific">Catenovulum sediminis</name>
    <dbReference type="NCBI Taxonomy" id="1740262"/>
    <lineage>
        <taxon>Bacteria</taxon>
        <taxon>Pseudomonadati</taxon>
        <taxon>Pseudomonadota</taxon>
        <taxon>Gammaproteobacteria</taxon>
        <taxon>Alteromonadales</taxon>
        <taxon>Alteromonadaceae</taxon>
        <taxon>Catenovulum</taxon>
    </lineage>
</organism>
<dbReference type="PROSITE" id="PS51257">
    <property type="entry name" value="PROKAR_LIPOPROTEIN"/>
    <property type="match status" value="1"/>
</dbReference>
<protein>
    <recommendedName>
        <fullName evidence="4">Lipoprotein</fullName>
    </recommendedName>
</protein>
<feature type="chain" id="PRO_5047339959" description="Lipoprotein" evidence="1">
    <location>
        <begin position="24"/>
        <end position="194"/>
    </location>
</feature>
<proteinExistence type="predicted"/>
<comment type="caution">
    <text evidence="2">The sequence shown here is derived from an EMBL/GenBank/DDBJ whole genome shotgun (WGS) entry which is preliminary data.</text>
</comment>
<feature type="signal peptide" evidence="1">
    <location>
        <begin position="1"/>
        <end position="23"/>
    </location>
</feature>
<accession>A0ABV1RIB1</accession>
<keyword evidence="3" id="KW-1185">Reference proteome</keyword>
<evidence type="ECO:0000313" key="3">
    <source>
        <dbReference type="Proteomes" id="UP001467690"/>
    </source>
</evidence>
<name>A0ABV1RIB1_9ALTE</name>
<evidence type="ECO:0000313" key="2">
    <source>
        <dbReference type="EMBL" id="MER2492491.1"/>
    </source>
</evidence>
<keyword evidence="1" id="KW-0732">Signal</keyword>
<dbReference type="RefSeq" id="WP_350402005.1">
    <property type="nucleotide sequence ID" value="NZ_JBELOE010000212.1"/>
</dbReference>
<reference evidence="2 3" key="1">
    <citation type="submission" date="2024-06" db="EMBL/GenBank/DDBJ databases">
        <authorList>
            <person name="Chen R.Y."/>
        </authorList>
    </citation>
    <scope>NUCLEOTIDE SEQUENCE [LARGE SCALE GENOMIC DNA]</scope>
    <source>
        <strain evidence="2 3">D2</strain>
    </source>
</reference>
<sequence length="194" mass="21221">MNIIYKLTSTVILSLGLSCNLFANDNAVGKMSESEVSAKLPEIRFISNLKDEDSFEPLKQQAILANLSQSAPGCPLSLVVSVETPSTSGGDAAAFTSIMLSASTLGVVPVVSNNDVIIRYQIKVNGETLSEYSYSNNFTDTDFFWAMDFGLSDEAKQWVVSTTETFAQDLSTDEKLAELLNEYAYYFSDLIKES</sequence>
<gene>
    <name evidence="2" type="ORF">ABS311_11450</name>
</gene>
<evidence type="ECO:0000256" key="1">
    <source>
        <dbReference type="SAM" id="SignalP"/>
    </source>
</evidence>
<evidence type="ECO:0008006" key="4">
    <source>
        <dbReference type="Google" id="ProtNLM"/>
    </source>
</evidence>
<dbReference type="EMBL" id="JBELOE010000212">
    <property type="protein sequence ID" value="MER2492491.1"/>
    <property type="molecule type" value="Genomic_DNA"/>
</dbReference>
<dbReference type="Proteomes" id="UP001467690">
    <property type="component" value="Unassembled WGS sequence"/>
</dbReference>